<dbReference type="EMBL" id="JAACJL010000001">
    <property type="protein sequence ID" value="KAF4623784.1"/>
    <property type="molecule type" value="Genomic_DNA"/>
</dbReference>
<dbReference type="PROSITE" id="PS51386">
    <property type="entry name" value="RINT1_TIP20"/>
    <property type="match status" value="1"/>
</dbReference>
<name>A0A8H4R7P2_9AGAR</name>
<dbReference type="GO" id="GO:0006890">
    <property type="term" value="P:retrograde vesicle-mediated transport, Golgi to endoplasmic reticulum"/>
    <property type="evidence" value="ECO:0007669"/>
    <property type="project" value="InterPro"/>
</dbReference>
<dbReference type="PANTHER" id="PTHR13520:SF0">
    <property type="entry name" value="RAD50-INTERACTING PROTEIN 1"/>
    <property type="match status" value="1"/>
</dbReference>
<evidence type="ECO:0000313" key="2">
    <source>
        <dbReference type="Proteomes" id="UP000521872"/>
    </source>
</evidence>
<keyword evidence="2" id="KW-1185">Reference proteome</keyword>
<proteinExistence type="predicted"/>
<dbReference type="Gene3D" id="1.20.58.1420">
    <property type="entry name" value="Dsl1p vesicle tethering complex, Tip20p subunit, domain B"/>
    <property type="match status" value="1"/>
</dbReference>
<dbReference type="Proteomes" id="UP000521872">
    <property type="component" value="Unassembled WGS sequence"/>
</dbReference>
<accession>A0A8H4R7P2</accession>
<comment type="caution">
    <text evidence="1">The sequence shown here is derived from an EMBL/GenBank/DDBJ whole genome shotgun (WGS) entry which is preliminary data.</text>
</comment>
<dbReference type="GO" id="GO:0006888">
    <property type="term" value="P:endoplasmic reticulum to Golgi vesicle-mediated transport"/>
    <property type="evidence" value="ECO:0007669"/>
    <property type="project" value="InterPro"/>
</dbReference>
<dbReference type="AlphaFoldDB" id="A0A8H4R7P2"/>
<evidence type="ECO:0000313" key="1">
    <source>
        <dbReference type="EMBL" id="KAF4623784.1"/>
    </source>
</evidence>
<dbReference type="InterPro" id="IPR042042">
    <property type="entry name" value="Tip20p_domB"/>
</dbReference>
<dbReference type="InterPro" id="IPR007528">
    <property type="entry name" value="RINT1_Tip20"/>
</dbReference>
<evidence type="ECO:0008006" key="3">
    <source>
        <dbReference type="Google" id="ProtNLM"/>
    </source>
</evidence>
<dbReference type="Pfam" id="PF04437">
    <property type="entry name" value="RINT1_TIP1"/>
    <property type="match status" value="1"/>
</dbReference>
<dbReference type="PANTHER" id="PTHR13520">
    <property type="entry name" value="RAD50-INTERACTING PROTEIN 1 RINT-1"/>
    <property type="match status" value="1"/>
</dbReference>
<organism evidence="1 2">
    <name type="scientific">Agrocybe pediades</name>
    <dbReference type="NCBI Taxonomy" id="84607"/>
    <lineage>
        <taxon>Eukaryota</taxon>
        <taxon>Fungi</taxon>
        <taxon>Dikarya</taxon>
        <taxon>Basidiomycota</taxon>
        <taxon>Agaricomycotina</taxon>
        <taxon>Agaricomycetes</taxon>
        <taxon>Agaricomycetidae</taxon>
        <taxon>Agaricales</taxon>
        <taxon>Agaricineae</taxon>
        <taxon>Strophariaceae</taxon>
        <taxon>Agrocybe</taxon>
    </lineage>
</organism>
<dbReference type="GO" id="GO:0070939">
    <property type="term" value="C:Dsl1/NZR complex"/>
    <property type="evidence" value="ECO:0007669"/>
    <property type="project" value="InterPro"/>
</dbReference>
<protein>
    <recommendedName>
        <fullName evidence="3">RAD50-interacting protein 1</fullName>
    </recommendedName>
</protein>
<dbReference type="GO" id="GO:0060628">
    <property type="term" value="P:regulation of ER to Golgi vesicle-mediated transport"/>
    <property type="evidence" value="ECO:0007669"/>
    <property type="project" value="TreeGrafter"/>
</dbReference>
<gene>
    <name evidence="1" type="ORF">D9613_002080</name>
</gene>
<sequence>MSSSQLKAFLQPPNSQESQNKVKEIFNAQFQSVEDLDGLEVAVLQFKDRHDGLKENLTVSKLHIDTFLSQTRDAVASHLSVAQELSLLRHSLNDELAELTRGLVSLQYNGSDEPRLLEDLETLHRNLKELETVKQYVQVIERVLKLSEEAVAQVQQARLITAESLSGYQSLQAYVTSVVKSCSVVEDDVNTQHLSLVGFLENTRDKAWVDIKAALSSSLIVAAEKLGWPAPVQYVTVPSQERKAFEWAFMNLLRLQSIGKDLHEKLPPLEKDGLYALQALVQPIALRFKYHFEGSRQTNKLDKPEWYFTHVQNVSHEHADFMNTIIQKIMDKTEYKSMSAWKEFTQLLLPLLARKLKKSMRSLLDHPPLLAHTIYQALAFDASMMEEGFDLEGTSLSHQGPKWDGISQVILGNSDWFETWLAAERQFAEEQYNDIINATDAWIISDDVDNDDVARDLKPTVSSRRIKSLIEQVTDRYSPLPHAVQKAHFLLIIQLPLLDAYHSRISSSLVAFETLSSIFVRSVPGALNFSVRETAAQDDPRNRTSGTAGSNSLCKALLSSSHMKTCLEDWGEDVFFLQLWTDFGTDEDLRHWVQTSSYLPNLANLDASSPGETVFTEMIARYAQLATRAEDMIVQLVCSEVESGLRAHRNATSTSSPTTTDSLEFALSQTLLEPIGLMSSHLMLLRATLPVKLFTVVYRRIAQRLAEHILHHQLMFRGHFSLQEGKATRAECELWVETCYAAVEGALGGGHQRIQAPWSKVLEASRIAALEGEAWERIRETTFGPSSDTEWEETVIDLVGLSEIARDEVGAILKRRQN</sequence>
<reference evidence="1 2" key="1">
    <citation type="submission" date="2019-12" db="EMBL/GenBank/DDBJ databases">
        <authorList>
            <person name="Floudas D."/>
            <person name="Bentzer J."/>
            <person name="Ahren D."/>
            <person name="Johansson T."/>
            <person name="Persson P."/>
            <person name="Tunlid A."/>
        </authorList>
    </citation>
    <scope>NUCLEOTIDE SEQUENCE [LARGE SCALE GENOMIC DNA]</scope>
    <source>
        <strain evidence="1 2">CBS 102.39</strain>
    </source>
</reference>